<dbReference type="RefSeq" id="WP_348950196.1">
    <property type="nucleotide sequence ID" value="NZ_JBDZYD010000004.1"/>
</dbReference>
<organism evidence="2 3">
    <name type="scientific">Amycolatopsis melonis</name>
    <dbReference type="NCBI Taxonomy" id="3156488"/>
    <lineage>
        <taxon>Bacteria</taxon>
        <taxon>Bacillati</taxon>
        <taxon>Actinomycetota</taxon>
        <taxon>Actinomycetes</taxon>
        <taxon>Pseudonocardiales</taxon>
        <taxon>Pseudonocardiaceae</taxon>
        <taxon>Amycolatopsis</taxon>
    </lineage>
</organism>
<dbReference type="PANTHER" id="PTHR35525:SF3">
    <property type="entry name" value="BLL6575 PROTEIN"/>
    <property type="match status" value="1"/>
</dbReference>
<comment type="caution">
    <text evidence="2">The sequence shown here is derived from an EMBL/GenBank/DDBJ whole genome shotgun (WGS) entry which is preliminary data.</text>
</comment>
<dbReference type="InterPro" id="IPR021005">
    <property type="entry name" value="Znf_CGNR"/>
</dbReference>
<gene>
    <name evidence="2" type="ORF">ABJI51_12150</name>
</gene>
<accession>A0ABV0LBY2</accession>
<evidence type="ECO:0000313" key="2">
    <source>
        <dbReference type="EMBL" id="MEQ0559828.1"/>
    </source>
</evidence>
<dbReference type="Proteomes" id="UP001440984">
    <property type="component" value="Unassembled WGS sequence"/>
</dbReference>
<keyword evidence="3" id="KW-1185">Reference proteome</keyword>
<protein>
    <submittedName>
        <fullName evidence="2">CGNR zinc finger domain-containing protein</fullName>
    </submittedName>
</protein>
<dbReference type="InterPro" id="IPR010852">
    <property type="entry name" value="ABATE"/>
</dbReference>
<feature type="domain" description="Zinc finger CGNR" evidence="1">
    <location>
        <begin position="134"/>
        <end position="177"/>
    </location>
</feature>
<reference evidence="2 3" key="1">
    <citation type="submission" date="2024-05" db="EMBL/GenBank/DDBJ databases">
        <authorList>
            <person name="Zhao H."/>
            <person name="Xu Y."/>
            <person name="Lin S."/>
            <person name="Spain J.C."/>
            <person name="Zhou N.-Y."/>
        </authorList>
    </citation>
    <scope>NUCLEOTIDE SEQUENCE [LARGE SCALE GENOMIC DNA]</scope>
    <source>
        <strain evidence="2 3">NEAU-NG30</strain>
    </source>
</reference>
<evidence type="ECO:0000259" key="1">
    <source>
        <dbReference type="Pfam" id="PF11706"/>
    </source>
</evidence>
<dbReference type="SUPFAM" id="SSF160904">
    <property type="entry name" value="Jann2411-like"/>
    <property type="match status" value="1"/>
</dbReference>
<dbReference type="Pfam" id="PF11706">
    <property type="entry name" value="zf-CGNR"/>
    <property type="match status" value="1"/>
</dbReference>
<name>A0ABV0LBY2_9PSEU</name>
<dbReference type="Pfam" id="PF07336">
    <property type="entry name" value="ABATE"/>
    <property type="match status" value="1"/>
</dbReference>
<sequence>MAWDQPVPAAEFHRVPERLTEVFGFLNTLDERTFGGRQPDDELAQWLRRHGTPSPADVTLARELRAVLREVTTANRTGSLPDPVAARLAALGEHLPLHADGRLSLRGAGEGVRGALADVLATVVLTAADGTWQRLKSCGAPDCGWVFYDHSKPHNARWCSTAGCGNRMKTRAYRHRRS</sequence>
<evidence type="ECO:0000313" key="3">
    <source>
        <dbReference type="Proteomes" id="UP001440984"/>
    </source>
</evidence>
<dbReference type="Gene3D" id="1.10.3300.10">
    <property type="entry name" value="Jann2411-like domain"/>
    <property type="match status" value="1"/>
</dbReference>
<proteinExistence type="predicted"/>
<dbReference type="InterPro" id="IPR023286">
    <property type="entry name" value="ABATE_dom_sf"/>
</dbReference>
<dbReference type="PANTHER" id="PTHR35525">
    <property type="entry name" value="BLL6575 PROTEIN"/>
    <property type="match status" value="1"/>
</dbReference>
<dbReference type="EMBL" id="JBDZYD010000004">
    <property type="protein sequence ID" value="MEQ0559828.1"/>
    <property type="molecule type" value="Genomic_DNA"/>
</dbReference>